<keyword evidence="2" id="KW-0378">Hydrolase</keyword>
<gene>
    <name evidence="2" type="ORF">V5R04_14210</name>
</gene>
<reference evidence="2" key="1">
    <citation type="submission" date="2024-02" db="EMBL/GenBank/DDBJ databases">
        <title>Tomenella chthoni gen. nov. sp. nov., a member of the family Jonesiaceae isolated from bat guano.</title>
        <authorList>
            <person name="Miller S.L."/>
            <person name="King J."/>
            <person name="Sankaranarayanan K."/>
            <person name="Lawson P.A."/>
        </authorList>
    </citation>
    <scope>NUCLEOTIDE SEQUENCE</scope>
    <source>
        <strain evidence="2">BS-20</strain>
    </source>
</reference>
<name>A0AAU7DX96_9MICO</name>
<dbReference type="GO" id="GO:0004553">
    <property type="term" value="F:hydrolase activity, hydrolyzing O-glycosyl compounds"/>
    <property type="evidence" value="ECO:0007669"/>
    <property type="project" value="TreeGrafter"/>
</dbReference>
<feature type="domain" description="GH15-like" evidence="1">
    <location>
        <begin position="25"/>
        <end position="314"/>
    </location>
</feature>
<dbReference type="SUPFAM" id="SSF48208">
    <property type="entry name" value="Six-hairpin glycosidases"/>
    <property type="match status" value="1"/>
</dbReference>
<dbReference type="EMBL" id="CP146203">
    <property type="protein sequence ID" value="XBH21346.1"/>
    <property type="molecule type" value="Genomic_DNA"/>
</dbReference>
<dbReference type="Gene3D" id="1.50.10.10">
    <property type="match status" value="1"/>
</dbReference>
<dbReference type="PANTHER" id="PTHR31616">
    <property type="entry name" value="TREHALASE"/>
    <property type="match status" value="1"/>
</dbReference>
<evidence type="ECO:0000259" key="1">
    <source>
        <dbReference type="Pfam" id="PF00723"/>
    </source>
</evidence>
<dbReference type="InterPro" id="IPR008928">
    <property type="entry name" value="6-hairpin_glycosidase_sf"/>
</dbReference>
<organism evidence="2">
    <name type="scientific">Jonesiaceae bacterium BS-20</name>
    <dbReference type="NCBI Taxonomy" id="3120821"/>
    <lineage>
        <taxon>Bacteria</taxon>
        <taxon>Bacillati</taxon>
        <taxon>Actinomycetota</taxon>
        <taxon>Actinomycetes</taxon>
        <taxon>Micrococcales</taxon>
        <taxon>Jonesiaceae</taxon>
    </lineage>
</organism>
<protein>
    <submittedName>
        <fullName evidence="2">Glycoside hydrolase family 15 protein</fullName>
    </submittedName>
</protein>
<dbReference type="InterPro" id="IPR012341">
    <property type="entry name" value="6hp_glycosidase-like_sf"/>
</dbReference>
<dbReference type="Pfam" id="PF00723">
    <property type="entry name" value="Glyco_hydro_15"/>
    <property type="match status" value="1"/>
</dbReference>
<dbReference type="PANTHER" id="PTHR31616:SF0">
    <property type="entry name" value="GLUCAN 1,4-ALPHA-GLUCOSIDASE"/>
    <property type="match status" value="1"/>
</dbReference>
<sequence length="395" mass="43601">MKAMNPAQVALQELQNHGVSKQRIDFLIAHSHSVITTFQEPNGALPASPTFSAYKGYAWLRDGAFTSEGLSRFGDVVNVNRYHDWVSGVLTARRGQVDELIAKNRRGEEVPVSEMLPTRFTFEGMDGSDPWWDFQTDGYGMWIWAATTHATRHGVDLAKWRTGLEVAFDFAAEFWERNCYDWWEEHIDQTHGSTLGALFAGFEAIGNGGVLDTARSARAQELAKAVQTYLLENAVTTGRATDPIAPHLAKWVGNPAVDASLAACITPFHAISGESELAVNTIDAIERDLSFNFGVHRFAADVFFGGGQWLLLSCLVGWNKAAAGDIKGAAAYFAWVTQQALENGDMPEQVPGHLLHADHQQRWIDKWGTVATPLLWSHGMFLILADELGLISKEN</sequence>
<evidence type="ECO:0000313" key="2">
    <source>
        <dbReference type="EMBL" id="XBH21346.1"/>
    </source>
</evidence>
<accession>A0AAU7DX96</accession>
<proteinExistence type="predicted"/>
<dbReference type="InterPro" id="IPR011613">
    <property type="entry name" value="GH15-like"/>
</dbReference>
<dbReference type="GO" id="GO:0005975">
    <property type="term" value="P:carbohydrate metabolic process"/>
    <property type="evidence" value="ECO:0007669"/>
    <property type="project" value="InterPro"/>
</dbReference>
<dbReference type="AlphaFoldDB" id="A0AAU7DX96"/>